<protein>
    <submittedName>
        <fullName evidence="2">Uncharacterized protein</fullName>
    </submittedName>
</protein>
<gene>
    <name evidence="2" type="ORF">ACFY05_12465</name>
</gene>
<proteinExistence type="predicted"/>
<dbReference type="RefSeq" id="WP_387342051.1">
    <property type="nucleotide sequence ID" value="NZ_JBIAXI010000006.1"/>
</dbReference>
<feature type="compositionally biased region" description="Basic and acidic residues" evidence="1">
    <location>
        <begin position="75"/>
        <end position="91"/>
    </location>
</feature>
<sequence>MRQRSSLLAVPARWLICLIFPLLVSGVPAAGVLGALPKAAVVAKSAPSVLSPAKPHTAALLAAEPDGHASASPHSNDHAPAPHDLSGRPREAVIGANRGITGAGQAAVLADRRRPTTVPARIAAAPSSDGRADPLAAPGVSPGRAPPVTG</sequence>
<reference evidence="2 3" key="1">
    <citation type="submission" date="2024-10" db="EMBL/GenBank/DDBJ databases">
        <title>The Natural Products Discovery Center: Release of the First 8490 Sequenced Strains for Exploring Actinobacteria Biosynthetic Diversity.</title>
        <authorList>
            <person name="Kalkreuter E."/>
            <person name="Kautsar S.A."/>
            <person name="Yang D."/>
            <person name="Bader C.D."/>
            <person name="Teijaro C.N."/>
            <person name="Fluegel L."/>
            <person name="Davis C.M."/>
            <person name="Simpson J.R."/>
            <person name="Lauterbach L."/>
            <person name="Steele A.D."/>
            <person name="Gui C."/>
            <person name="Meng S."/>
            <person name="Li G."/>
            <person name="Viehrig K."/>
            <person name="Ye F."/>
            <person name="Su P."/>
            <person name="Kiefer A.F."/>
            <person name="Nichols A."/>
            <person name="Cepeda A.J."/>
            <person name="Yan W."/>
            <person name="Fan B."/>
            <person name="Jiang Y."/>
            <person name="Adhikari A."/>
            <person name="Zheng C.-J."/>
            <person name="Schuster L."/>
            <person name="Cowan T.M."/>
            <person name="Smanski M.J."/>
            <person name="Chevrette M.G."/>
            <person name="De Carvalho L.P.S."/>
            <person name="Shen B."/>
        </authorList>
    </citation>
    <scope>NUCLEOTIDE SEQUENCE [LARGE SCALE GENOMIC DNA]</scope>
    <source>
        <strain evidence="2 3">NPDC001281</strain>
    </source>
</reference>
<name>A0ABW6V712_MICFU</name>
<dbReference type="Proteomes" id="UP001602119">
    <property type="component" value="Unassembled WGS sequence"/>
</dbReference>
<comment type="caution">
    <text evidence="2">The sequence shown here is derived from an EMBL/GenBank/DDBJ whole genome shotgun (WGS) entry which is preliminary data.</text>
</comment>
<dbReference type="EMBL" id="JBIAXI010000006">
    <property type="protein sequence ID" value="MFF4773664.1"/>
    <property type="molecule type" value="Genomic_DNA"/>
</dbReference>
<feature type="region of interest" description="Disordered" evidence="1">
    <location>
        <begin position="57"/>
        <end position="150"/>
    </location>
</feature>
<evidence type="ECO:0000313" key="2">
    <source>
        <dbReference type="EMBL" id="MFF4773664.1"/>
    </source>
</evidence>
<organism evidence="2 3">
    <name type="scientific">Microtetraspora fusca</name>
    <dbReference type="NCBI Taxonomy" id="1997"/>
    <lineage>
        <taxon>Bacteria</taxon>
        <taxon>Bacillati</taxon>
        <taxon>Actinomycetota</taxon>
        <taxon>Actinomycetes</taxon>
        <taxon>Streptosporangiales</taxon>
        <taxon>Streptosporangiaceae</taxon>
        <taxon>Microtetraspora</taxon>
    </lineage>
</organism>
<evidence type="ECO:0000313" key="3">
    <source>
        <dbReference type="Proteomes" id="UP001602119"/>
    </source>
</evidence>
<keyword evidence="3" id="KW-1185">Reference proteome</keyword>
<evidence type="ECO:0000256" key="1">
    <source>
        <dbReference type="SAM" id="MobiDB-lite"/>
    </source>
</evidence>
<accession>A0ABW6V712</accession>